<reference evidence="4" key="1">
    <citation type="journal article" date="2023" name="Plant J.">
        <title>Genome sequences and population genomics provide insights into the demographic history, inbreeding, and mutation load of two 'living fossil' tree species of Dipteronia.</title>
        <authorList>
            <person name="Feng Y."/>
            <person name="Comes H.P."/>
            <person name="Chen J."/>
            <person name="Zhu S."/>
            <person name="Lu R."/>
            <person name="Zhang X."/>
            <person name="Li P."/>
            <person name="Qiu J."/>
            <person name="Olsen K.M."/>
            <person name="Qiu Y."/>
        </authorList>
    </citation>
    <scope>NUCLEOTIDE SEQUENCE</scope>
    <source>
        <strain evidence="4">KIB01</strain>
    </source>
</reference>
<feature type="domain" description="C-JID" evidence="3">
    <location>
        <begin position="23"/>
        <end position="178"/>
    </location>
</feature>
<dbReference type="InterPro" id="IPR045344">
    <property type="entry name" value="C-JID"/>
</dbReference>
<keyword evidence="2" id="KW-0677">Repeat</keyword>
<protein>
    <recommendedName>
        <fullName evidence="3">C-JID domain-containing protein</fullName>
    </recommendedName>
</protein>
<dbReference type="AlphaFoldDB" id="A0AAD9TRF9"/>
<dbReference type="EMBL" id="JANJYI010000007">
    <property type="protein sequence ID" value="KAK2640884.1"/>
    <property type="molecule type" value="Genomic_DNA"/>
</dbReference>
<dbReference type="Proteomes" id="UP001280121">
    <property type="component" value="Unassembled WGS sequence"/>
</dbReference>
<proteinExistence type="predicted"/>
<organism evidence="4 5">
    <name type="scientific">Dipteronia dyeriana</name>
    <dbReference type="NCBI Taxonomy" id="168575"/>
    <lineage>
        <taxon>Eukaryota</taxon>
        <taxon>Viridiplantae</taxon>
        <taxon>Streptophyta</taxon>
        <taxon>Embryophyta</taxon>
        <taxon>Tracheophyta</taxon>
        <taxon>Spermatophyta</taxon>
        <taxon>Magnoliopsida</taxon>
        <taxon>eudicotyledons</taxon>
        <taxon>Gunneridae</taxon>
        <taxon>Pentapetalae</taxon>
        <taxon>rosids</taxon>
        <taxon>malvids</taxon>
        <taxon>Sapindales</taxon>
        <taxon>Sapindaceae</taxon>
        <taxon>Hippocastanoideae</taxon>
        <taxon>Acereae</taxon>
        <taxon>Dipteronia</taxon>
    </lineage>
</organism>
<keyword evidence="1" id="KW-0433">Leucine-rich repeat</keyword>
<evidence type="ECO:0000256" key="1">
    <source>
        <dbReference type="ARBA" id="ARBA00022614"/>
    </source>
</evidence>
<evidence type="ECO:0000256" key="2">
    <source>
        <dbReference type="ARBA" id="ARBA00022737"/>
    </source>
</evidence>
<gene>
    <name evidence="4" type="ORF">Ddye_022647</name>
</gene>
<comment type="caution">
    <text evidence="4">The sequence shown here is derived from an EMBL/GenBank/DDBJ whole genome shotgun (WGS) entry which is preliminary data.</text>
</comment>
<keyword evidence="5" id="KW-1185">Reference proteome</keyword>
<evidence type="ECO:0000313" key="5">
    <source>
        <dbReference type="Proteomes" id="UP001280121"/>
    </source>
</evidence>
<evidence type="ECO:0000259" key="3">
    <source>
        <dbReference type="Pfam" id="PF20160"/>
    </source>
</evidence>
<evidence type="ECO:0000313" key="4">
    <source>
        <dbReference type="EMBL" id="KAK2640884.1"/>
    </source>
</evidence>
<dbReference type="Pfam" id="PF20160">
    <property type="entry name" value="C-JID"/>
    <property type="match status" value="1"/>
</dbReference>
<sequence length="202" mass="23490">MDEATLFKDVQDVQDLPFTSICFPGTERPEGFNFRSTGSLIIEVLPPCWDYNRFAGFALCAVMQIQHHRIENFWDLYVCCECNFKSKDGRCHIVRGKFGYPPYYGNFGCEPYYHFEPYSVESDHVYIGSDHLMYPRDTGDLCYNSPVTFQFYLEAFGRRIKCCNVKSCGVRLLYTQDLVIFSGSFSFGERENEPQPKRLKSI</sequence>
<accession>A0AAD9TRF9</accession>
<name>A0AAD9TRF9_9ROSI</name>